<dbReference type="VEuPathDB" id="VectorBase:GPAI041702"/>
<dbReference type="Proteomes" id="UP000092445">
    <property type="component" value="Unassembled WGS sequence"/>
</dbReference>
<evidence type="ECO:0000313" key="1">
    <source>
        <dbReference type="EnsemblMetazoa" id="GPAI041702-PA"/>
    </source>
</evidence>
<dbReference type="EnsemblMetazoa" id="GPAI041702-RA">
    <property type="protein sequence ID" value="GPAI041702-PA"/>
    <property type="gene ID" value="GPAI041702"/>
</dbReference>
<sequence length="122" mass="14598">MRESSVYTKYWIKCEVIEVQRKRENHNNRDIVRDTLINIVKSYIKERFLGQRFQILMFEKVDFSKTAAQSYYKHFNTPENLALRDSLHSGILKAIFRNRICRSYCILGSLSWLVFDCLLLVI</sequence>
<name>A0A1B0AD22_GLOPL</name>
<accession>A0A1B0AD22</accession>
<evidence type="ECO:0000313" key="2">
    <source>
        <dbReference type="Proteomes" id="UP000092445"/>
    </source>
</evidence>
<reference evidence="1" key="2">
    <citation type="submission" date="2020-05" db="UniProtKB">
        <authorList>
            <consortium name="EnsemblMetazoa"/>
        </authorList>
    </citation>
    <scope>IDENTIFICATION</scope>
    <source>
        <strain evidence="1">IAEA</strain>
    </source>
</reference>
<organism evidence="1 2">
    <name type="scientific">Glossina pallidipes</name>
    <name type="common">Tsetse fly</name>
    <dbReference type="NCBI Taxonomy" id="7398"/>
    <lineage>
        <taxon>Eukaryota</taxon>
        <taxon>Metazoa</taxon>
        <taxon>Ecdysozoa</taxon>
        <taxon>Arthropoda</taxon>
        <taxon>Hexapoda</taxon>
        <taxon>Insecta</taxon>
        <taxon>Pterygota</taxon>
        <taxon>Neoptera</taxon>
        <taxon>Endopterygota</taxon>
        <taxon>Diptera</taxon>
        <taxon>Brachycera</taxon>
        <taxon>Muscomorpha</taxon>
        <taxon>Hippoboscoidea</taxon>
        <taxon>Glossinidae</taxon>
        <taxon>Glossina</taxon>
    </lineage>
</organism>
<reference evidence="2" key="1">
    <citation type="submission" date="2014-03" db="EMBL/GenBank/DDBJ databases">
        <authorList>
            <person name="Aksoy S."/>
            <person name="Warren W."/>
            <person name="Wilson R.K."/>
        </authorList>
    </citation>
    <scope>NUCLEOTIDE SEQUENCE [LARGE SCALE GENOMIC DNA]</scope>
    <source>
        <strain evidence="2">IAEA</strain>
    </source>
</reference>
<protein>
    <submittedName>
        <fullName evidence="1">Uncharacterized protein</fullName>
    </submittedName>
</protein>
<keyword evidence="2" id="KW-1185">Reference proteome</keyword>
<proteinExistence type="predicted"/>
<dbReference type="AlphaFoldDB" id="A0A1B0AD22"/>